<evidence type="ECO:0000259" key="1">
    <source>
        <dbReference type="Pfam" id="PF00078"/>
    </source>
</evidence>
<dbReference type="PANTHER" id="PTHR33116:SF78">
    <property type="entry name" value="OS12G0587133 PROTEIN"/>
    <property type="match status" value="1"/>
</dbReference>
<evidence type="ECO:0000313" key="2">
    <source>
        <dbReference type="EMBL" id="KAL0454902.1"/>
    </source>
</evidence>
<organism evidence="2">
    <name type="scientific">Sesamum latifolium</name>
    <dbReference type="NCBI Taxonomy" id="2727402"/>
    <lineage>
        <taxon>Eukaryota</taxon>
        <taxon>Viridiplantae</taxon>
        <taxon>Streptophyta</taxon>
        <taxon>Embryophyta</taxon>
        <taxon>Tracheophyta</taxon>
        <taxon>Spermatophyta</taxon>
        <taxon>Magnoliopsida</taxon>
        <taxon>eudicotyledons</taxon>
        <taxon>Gunneridae</taxon>
        <taxon>Pentapetalae</taxon>
        <taxon>asterids</taxon>
        <taxon>lamiids</taxon>
        <taxon>Lamiales</taxon>
        <taxon>Pedaliaceae</taxon>
        <taxon>Sesamum</taxon>
    </lineage>
</organism>
<feature type="domain" description="Reverse transcriptase" evidence="1">
    <location>
        <begin position="125"/>
        <end position="237"/>
    </location>
</feature>
<reference evidence="2" key="2">
    <citation type="journal article" date="2024" name="Plant">
        <title>Genomic evolution and insights into agronomic trait innovations of Sesamum species.</title>
        <authorList>
            <person name="Miao H."/>
            <person name="Wang L."/>
            <person name="Qu L."/>
            <person name="Liu H."/>
            <person name="Sun Y."/>
            <person name="Le M."/>
            <person name="Wang Q."/>
            <person name="Wei S."/>
            <person name="Zheng Y."/>
            <person name="Lin W."/>
            <person name="Duan Y."/>
            <person name="Cao H."/>
            <person name="Xiong S."/>
            <person name="Wang X."/>
            <person name="Wei L."/>
            <person name="Li C."/>
            <person name="Ma Q."/>
            <person name="Ju M."/>
            <person name="Zhao R."/>
            <person name="Li G."/>
            <person name="Mu C."/>
            <person name="Tian Q."/>
            <person name="Mei H."/>
            <person name="Zhang T."/>
            <person name="Gao T."/>
            <person name="Zhang H."/>
        </authorList>
    </citation>
    <scope>NUCLEOTIDE SEQUENCE</scope>
    <source>
        <strain evidence="2">KEN1</strain>
    </source>
</reference>
<proteinExistence type="predicted"/>
<gene>
    <name evidence="2" type="ORF">Slati_0829400</name>
</gene>
<dbReference type="Pfam" id="PF00078">
    <property type="entry name" value="RVT_1"/>
    <property type="match status" value="1"/>
</dbReference>
<dbReference type="InterPro" id="IPR000477">
    <property type="entry name" value="RT_dom"/>
</dbReference>
<accession>A0AAW2XL56</accession>
<dbReference type="PANTHER" id="PTHR33116">
    <property type="entry name" value="REVERSE TRANSCRIPTASE ZINC-BINDING DOMAIN-CONTAINING PROTEIN-RELATED-RELATED"/>
    <property type="match status" value="1"/>
</dbReference>
<protein>
    <recommendedName>
        <fullName evidence="1">Reverse transcriptase domain-containing protein</fullName>
    </recommendedName>
</protein>
<sequence>MEENQEFTNPDQVKKIAATYFKNLLSCNLVRKNIPDFPFQFPQVLEETNRNICNLPTDKEIKYTVFSIDMDSVAVPDGCSSAIYHACWEFITTDINEAVKDFFCGRLNGDNFLIAQEIIHHLDLRYNKGNLVINLDTSKAYDRVNWNFLIAVMQKMGFLPDSSLSSSMPSKIAGLLSLLTEKRQTKCEVKISHLSYADDVIFFTNCEEASLIKLMKVLRNFKEISGPKINHAKSAFIPGKKANLIARRIKSITGFSMKALPITYLEAPFYKSNKKKMLYKNLIDKVRAKISRWEHYHLSYGVDSN</sequence>
<name>A0AAW2XL56_9LAMI</name>
<dbReference type="EMBL" id="JACGWN010000003">
    <property type="protein sequence ID" value="KAL0454902.1"/>
    <property type="molecule type" value="Genomic_DNA"/>
</dbReference>
<reference evidence="2" key="1">
    <citation type="submission" date="2020-06" db="EMBL/GenBank/DDBJ databases">
        <authorList>
            <person name="Li T."/>
            <person name="Hu X."/>
            <person name="Zhang T."/>
            <person name="Song X."/>
            <person name="Zhang H."/>
            <person name="Dai N."/>
            <person name="Sheng W."/>
            <person name="Hou X."/>
            <person name="Wei L."/>
        </authorList>
    </citation>
    <scope>NUCLEOTIDE SEQUENCE</scope>
    <source>
        <strain evidence="2">KEN1</strain>
        <tissue evidence="2">Leaf</tissue>
    </source>
</reference>
<dbReference type="AlphaFoldDB" id="A0AAW2XL56"/>
<comment type="caution">
    <text evidence="2">The sequence shown here is derived from an EMBL/GenBank/DDBJ whole genome shotgun (WGS) entry which is preliminary data.</text>
</comment>